<dbReference type="GO" id="GO:0005886">
    <property type="term" value="C:plasma membrane"/>
    <property type="evidence" value="ECO:0007669"/>
    <property type="project" value="TreeGrafter"/>
</dbReference>
<dbReference type="GO" id="GO:0005524">
    <property type="term" value="F:ATP binding"/>
    <property type="evidence" value="ECO:0007669"/>
    <property type="project" value="UniProtKB-KW"/>
</dbReference>
<dbReference type="InterPro" id="IPR037257">
    <property type="entry name" value="T2SS_E_N_sf"/>
</dbReference>
<evidence type="ECO:0000313" key="6">
    <source>
        <dbReference type="Proteomes" id="UP000176273"/>
    </source>
</evidence>
<dbReference type="STRING" id="1798468.A2110_01675"/>
<name>A0A1F6BL98_9BACT</name>
<dbReference type="Pfam" id="PF00437">
    <property type="entry name" value="T2SSE"/>
    <property type="match status" value="1"/>
</dbReference>
<dbReference type="SMART" id="SM00382">
    <property type="entry name" value="AAA"/>
    <property type="match status" value="1"/>
</dbReference>
<evidence type="ECO:0000259" key="4">
    <source>
        <dbReference type="PROSITE" id="PS00662"/>
    </source>
</evidence>
<dbReference type="Proteomes" id="UP000176273">
    <property type="component" value="Unassembled WGS sequence"/>
</dbReference>
<dbReference type="Pfam" id="PF05157">
    <property type="entry name" value="MshEN"/>
    <property type="match status" value="1"/>
</dbReference>
<dbReference type="InterPro" id="IPR003593">
    <property type="entry name" value="AAA+_ATPase"/>
</dbReference>
<evidence type="ECO:0000256" key="2">
    <source>
        <dbReference type="ARBA" id="ARBA00022741"/>
    </source>
</evidence>
<comment type="caution">
    <text evidence="5">The sequence shown here is derived from an EMBL/GenBank/DDBJ whole genome shotgun (WGS) entry which is preliminary data.</text>
</comment>
<evidence type="ECO:0000256" key="1">
    <source>
        <dbReference type="ARBA" id="ARBA00006611"/>
    </source>
</evidence>
<keyword evidence="3" id="KW-0067">ATP-binding</keyword>
<dbReference type="Gene3D" id="3.30.450.90">
    <property type="match status" value="1"/>
</dbReference>
<gene>
    <name evidence="5" type="ORF">A2110_01675</name>
</gene>
<dbReference type="Gene3D" id="3.40.50.300">
    <property type="entry name" value="P-loop containing nucleotide triphosphate hydrolases"/>
    <property type="match status" value="1"/>
</dbReference>
<dbReference type="GO" id="GO:0016887">
    <property type="term" value="F:ATP hydrolysis activity"/>
    <property type="evidence" value="ECO:0007669"/>
    <property type="project" value="TreeGrafter"/>
</dbReference>
<dbReference type="PROSITE" id="PS00662">
    <property type="entry name" value="T2SP_E"/>
    <property type="match status" value="1"/>
</dbReference>
<dbReference type="InterPro" id="IPR007831">
    <property type="entry name" value="T2SS_GspE_N"/>
</dbReference>
<reference evidence="5 6" key="1">
    <citation type="journal article" date="2016" name="Nat. Commun.">
        <title>Thousands of microbial genomes shed light on interconnected biogeochemical processes in an aquifer system.</title>
        <authorList>
            <person name="Anantharaman K."/>
            <person name="Brown C.T."/>
            <person name="Hug L.A."/>
            <person name="Sharon I."/>
            <person name="Castelle C.J."/>
            <person name="Probst A.J."/>
            <person name="Thomas B.C."/>
            <person name="Singh A."/>
            <person name="Wilkins M.J."/>
            <person name="Karaoz U."/>
            <person name="Brodie E.L."/>
            <person name="Williams K.H."/>
            <person name="Hubbard S.S."/>
            <person name="Banfield J.F."/>
        </authorList>
    </citation>
    <scope>NUCLEOTIDE SEQUENCE [LARGE SCALE GENOMIC DNA]</scope>
</reference>
<protein>
    <recommendedName>
        <fullName evidence="4">Bacterial type II secretion system protein E domain-containing protein</fullName>
    </recommendedName>
</protein>
<sequence length="578" mass="64076">MNEQELFEALVREGVLEKAVADRFLRDAKMTGKPAEQFLYDEHTVDESAVAKVKSKLIKTPYKAVDPAQIPEDVLKLVPYETSRAYQVVPIEKQDKMLVVGMLNPDDAEAQNALTFIAKRERVSLGVYLTTPSVLRAAWRRYMPYETEIEAAVKELGDVNQEEVTIGLEEGAQSAQDAPVIKIVATTLRQAVDAGASDIHIEPQRTRLRLRFRVDGKLHEVASLPVGLSYPIVSRVKVLSRLRLDETRQPQDGRFRSIVFGRDIDFRVSTFPTPSGEKVAIRVLDPTTGLKSIEELGMRPYHMAILKEEIDAPFGMILATGPTSSGKTTSLYAIMRRLSGEDVNAVSLEDPVEYFMEGVNQSQVLPSIGYTFASGLRQILRQDPDVIMVGEIRDGETAELAVHAALTGHIVLSTLHTNNAVGVIPRLVDLGVQGFLLASSLRLMISQRLVGRLCEKCRVKRKAPPEAQQVIEKALEELSEDARRDVRRQFSAPYEIYELGGDASCDACGGKGTKGRVALFEILRMTRELSSAVAKPFTEDTVRAEAERQGMVSLRQDGIIKALGGEVMLEEVMRETEE</sequence>
<dbReference type="SUPFAM" id="SSF52540">
    <property type="entry name" value="P-loop containing nucleoside triphosphate hydrolases"/>
    <property type="match status" value="1"/>
</dbReference>
<accession>A0A1F6BL98</accession>
<dbReference type="AlphaFoldDB" id="A0A1F6BL98"/>
<dbReference type="EMBL" id="MFKH01000005">
    <property type="protein sequence ID" value="OGG37699.1"/>
    <property type="molecule type" value="Genomic_DNA"/>
</dbReference>
<comment type="similarity">
    <text evidence="1">Belongs to the GSP E family.</text>
</comment>
<dbReference type="InterPro" id="IPR027417">
    <property type="entry name" value="P-loop_NTPase"/>
</dbReference>
<dbReference type="PANTHER" id="PTHR30258">
    <property type="entry name" value="TYPE II SECRETION SYSTEM PROTEIN GSPE-RELATED"/>
    <property type="match status" value="1"/>
</dbReference>
<proteinExistence type="inferred from homology"/>
<dbReference type="SUPFAM" id="SSF160246">
    <property type="entry name" value="EspE N-terminal domain-like"/>
    <property type="match status" value="1"/>
</dbReference>
<dbReference type="InterPro" id="IPR001482">
    <property type="entry name" value="T2SS/T4SS_dom"/>
</dbReference>
<dbReference type="CDD" id="cd01129">
    <property type="entry name" value="PulE-GspE-like"/>
    <property type="match status" value="1"/>
</dbReference>
<dbReference type="Gene3D" id="3.30.300.160">
    <property type="entry name" value="Type II secretion system, protein E, N-terminal domain"/>
    <property type="match status" value="1"/>
</dbReference>
<keyword evidence="2" id="KW-0547">Nucleotide-binding</keyword>
<evidence type="ECO:0000256" key="3">
    <source>
        <dbReference type="ARBA" id="ARBA00022840"/>
    </source>
</evidence>
<dbReference type="PANTHER" id="PTHR30258:SF2">
    <property type="entry name" value="COMG OPERON PROTEIN 1"/>
    <property type="match status" value="1"/>
</dbReference>
<evidence type="ECO:0000313" key="5">
    <source>
        <dbReference type="EMBL" id="OGG37699.1"/>
    </source>
</evidence>
<feature type="domain" description="Bacterial type II secretion system protein E" evidence="4">
    <location>
        <begin position="380"/>
        <end position="394"/>
    </location>
</feature>
<organism evidence="5 6">
    <name type="scientific">Candidatus Jorgensenbacteria bacterium GWA1_54_12</name>
    <dbReference type="NCBI Taxonomy" id="1798468"/>
    <lineage>
        <taxon>Bacteria</taxon>
        <taxon>Candidatus Joergenseniibacteriota</taxon>
    </lineage>
</organism>